<dbReference type="Proteomes" id="UP000061660">
    <property type="component" value="Chromosome"/>
</dbReference>
<organism evidence="1 2">
    <name type="scientific">Paenibacillus naphthalenovorans</name>
    <dbReference type="NCBI Taxonomy" id="162209"/>
    <lineage>
        <taxon>Bacteria</taxon>
        <taxon>Bacillati</taxon>
        <taxon>Bacillota</taxon>
        <taxon>Bacilli</taxon>
        <taxon>Bacillales</taxon>
        <taxon>Paenibacillaceae</taxon>
        <taxon>Paenibacillus</taxon>
    </lineage>
</organism>
<reference evidence="1 2" key="2">
    <citation type="journal article" date="2016" name="Genome Announc.">
        <title>Complete Genome Sequences of Two Interactive Moderate Thermophiles, Paenibacillus napthalenovorans 32O-Y and Paenibacillus sp. 32O-W.</title>
        <authorList>
            <person name="Butler R.R.III."/>
            <person name="Wang J."/>
            <person name="Stark B.C."/>
            <person name="Pombert J.F."/>
        </authorList>
    </citation>
    <scope>NUCLEOTIDE SEQUENCE [LARGE SCALE GENOMIC DNA]</scope>
    <source>
        <strain evidence="1 2">32O-Y</strain>
    </source>
</reference>
<accession>A0A0U2UJ25</accession>
<dbReference type="AlphaFoldDB" id="A0A0U2UJ25"/>
<dbReference type="EMBL" id="CP013652">
    <property type="protein sequence ID" value="ALS21905.1"/>
    <property type="molecule type" value="Genomic_DNA"/>
</dbReference>
<dbReference type="PATRIC" id="fig|162209.4.peg.1620"/>
<keyword evidence="1" id="KW-0808">Transferase</keyword>
<sequence precursor="true">MMRKVTAKRKRVFKKTLGRSAQTRPTTLAKWRVRCFKAGWGDAITQPINGEAYPQKALNELWIRHCERLFPGKINWKKYKAAVQGYMDGYCQSSGLSLKEGLLIPVQGSVSAVIMAMNEEDTVVNWIEQLNRLPLDEIIVMVHDVNQSLLSKVGKHSKAIIVHDKKQSGDDAGRALGSQMTDSDIVLFLDGDIPMKAEQLLPFIHAVGEGMDIALNDITPYLPVFAHWDQPTIMKYFLNCCLKRQELGANSLNTFPHALSRRALEAVGRALSVPPKAQAMAILQGLRVGTAASINVIAKTNKAMDHQVRQLIIGDHIEAVNLAISMGGSRLSFSDNYRKRNLLNA</sequence>
<dbReference type="GO" id="GO:0016740">
    <property type="term" value="F:transferase activity"/>
    <property type="evidence" value="ECO:0007669"/>
    <property type="project" value="UniProtKB-KW"/>
</dbReference>
<keyword evidence="2" id="KW-1185">Reference proteome</keyword>
<dbReference type="KEGG" id="pnp:IJ22_15290"/>
<proteinExistence type="predicted"/>
<reference evidence="2" key="1">
    <citation type="submission" date="2015-12" db="EMBL/GenBank/DDBJ databases">
        <title>Complete genome sequences of two moderately thermophilic Paenibacillus species.</title>
        <authorList>
            <person name="Butler R.III."/>
            <person name="Wang J."/>
            <person name="Stark B.C."/>
            <person name="Pombert J.-F."/>
        </authorList>
    </citation>
    <scope>NUCLEOTIDE SEQUENCE [LARGE SCALE GENOMIC DNA]</scope>
    <source>
        <strain evidence="2">32O-Y</strain>
    </source>
</reference>
<dbReference type="Pfam" id="PF00535">
    <property type="entry name" value="Glycos_transf_2"/>
    <property type="match status" value="1"/>
</dbReference>
<dbReference type="Gene3D" id="3.90.550.10">
    <property type="entry name" value="Spore Coat Polysaccharide Biosynthesis Protein SpsA, Chain A"/>
    <property type="match status" value="1"/>
</dbReference>
<evidence type="ECO:0000313" key="1">
    <source>
        <dbReference type="EMBL" id="ALS21905.1"/>
    </source>
</evidence>
<protein>
    <submittedName>
        <fullName evidence="1">Family 2 glycosyl transferase</fullName>
    </submittedName>
</protein>
<dbReference type="InterPro" id="IPR029044">
    <property type="entry name" value="Nucleotide-diphossugar_trans"/>
</dbReference>
<name>A0A0U2UJ25_9BACL</name>
<dbReference type="STRING" id="162209.IJ22_15290"/>
<dbReference type="SUPFAM" id="SSF53448">
    <property type="entry name" value="Nucleotide-diphospho-sugar transferases"/>
    <property type="match status" value="1"/>
</dbReference>
<dbReference type="InterPro" id="IPR001173">
    <property type="entry name" value="Glyco_trans_2-like"/>
</dbReference>
<evidence type="ECO:0000313" key="2">
    <source>
        <dbReference type="Proteomes" id="UP000061660"/>
    </source>
</evidence>
<gene>
    <name evidence="1" type="ORF">IJ22_15290</name>
</gene>